<dbReference type="SUPFAM" id="SSF51735">
    <property type="entry name" value="NAD(P)-binding Rossmann-fold domains"/>
    <property type="match status" value="1"/>
</dbReference>
<organism evidence="2 3">
    <name type="scientific">Mycobacterium colombiense</name>
    <dbReference type="NCBI Taxonomy" id="339268"/>
    <lineage>
        <taxon>Bacteria</taxon>
        <taxon>Bacillati</taxon>
        <taxon>Actinomycetota</taxon>
        <taxon>Actinomycetes</taxon>
        <taxon>Mycobacteriales</taxon>
        <taxon>Mycobacteriaceae</taxon>
        <taxon>Mycobacterium</taxon>
        <taxon>Mycobacterium avium complex (MAC)</taxon>
    </lineage>
</organism>
<dbReference type="Gene3D" id="3.90.180.10">
    <property type="entry name" value="Medium-chain alcohol dehydrogenases, catalytic domain"/>
    <property type="match status" value="1"/>
</dbReference>
<dbReference type="InterPro" id="IPR020843">
    <property type="entry name" value="ER"/>
</dbReference>
<protein>
    <submittedName>
        <fullName evidence="2">Alcohol dehydrogenase</fullName>
    </submittedName>
</protein>
<dbReference type="InterPro" id="IPR011032">
    <property type="entry name" value="GroES-like_sf"/>
</dbReference>
<comment type="caution">
    <text evidence="2">The sequence shown here is derived from an EMBL/GenBank/DDBJ whole genome shotgun (WGS) entry which is preliminary data.</text>
</comment>
<evidence type="ECO:0000313" key="3">
    <source>
        <dbReference type="Proteomes" id="UP000091914"/>
    </source>
</evidence>
<dbReference type="Gene3D" id="3.40.50.720">
    <property type="entry name" value="NAD(P)-binding Rossmann-like Domain"/>
    <property type="match status" value="1"/>
</dbReference>
<sequence>MKAIGYTEFGGPEVLRVLELPEPHAGRGQVRVRVQAAAVNPADTAARSGWMQRTYAPDTLPGGRYPEPPYVPGWDFCGVIDESPTGAPVAVGQQVIGLTLSPIGDVGAYAEYVVTDERSIVRAPSNATVVAASTLLMNAATAYAMLEALAVPAGGTVAVTGAAGALGGYAVQLAKHQGLHVIADAAATDEQLVKGLGAHIVVRRGDKLVDHIRAALPEGVDGVVDAALYNDAIVPAIRDGGAATSGRQHVGATERNIVWHKVFVNEHTTRTDVLNTLRDLVEAGVLTLRVADTLPAERAAEAHRRLEAGGLRGRLVLTW</sequence>
<dbReference type="Pfam" id="PF08240">
    <property type="entry name" value="ADH_N"/>
    <property type="match status" value="1"/>
</dbReference>
<dbReference type="Proteomes" id="UP000091914">
    <property type="component" value="Unassembled WGS sequence"/>
</dbReference>
<evidence type="ECO:0000313" key="2">
    <source>
        <dbReference type="EMBL" id="OBB89045.1"/>
    </source>
</evidence>
<dbReference type="PANTHER" id="PTHR43482:SF1">
    <property type="entry name" value="PROTEIN AST1-RELATED"/>
    <property type="match status" value="1"/>
</dbReference>
<dbReference type="SUPFAM" id="SSF50129">
    <property type="entry name" value="GroES-like"/>
    <property type="match status" value="1"/>
</dbReference>
<feature type="domain" description="Enoyl reductase (ER)" evidence="1">
    <location>
        <begin position="10"/>
        <end position="317"/>
    </location>
</feature>
<dbReference type="AlphaFoldDB" id="A0A1A0W0F6"/>
<gene>
    <name evidence="2" type="ORF">A5760_23485</name>
</gene>
<dbReference type="GO" id="GO:0016491">
    <property type="term" value="F:oxidoreductase activity"/>
    <property type="evidence" value="ECO:0007669"/>
    <property type="project" value="InterPro"/>
</dbReference>
<dbReference type="InterPro" id="IPR036291">
    <property type="entry name" value="NAD(P)-bd_dom_sf"/>
</dbReference>
<reference evidence="2 3" key="1">
    <citation type="submission" date="2016-06" db="EMBL/GenBank/DDBJ databases">
        <authorList>
            <person name="Kjaerup R.B."/>
            <person name="Dalgaard T.S."/>
            <person name="Juul-Madsen H.R."/>
        </authorList>
    </citation>
    <scope>NUCLEOTIDE SEQUENCE [LARGE SCALE GENOMIC DNA]</scope>
    <source>
        <strain evidence="2 3">852002-51834_SCH5396731</strain>
    </source>
</reference>
<dbReference type="SMART" id="SM00829">
    <property type="entry name" value="PKS_ER"/>
    <property type="match status" value="1"/>
</dbReference>
<evidence type="ECO:0000259" key="1">
    <source>
        <dbReference type="SMART" id="SM00829"/>
    </source>
</evidence>
<proteinExistence type="predicted"/>
<accession>A0A1A0W0F6</accession>
<dbReference type="InterPro" id="IPR052585">
    <property type="entry name" value="Lipid_raft_assoc_Zn_ADH"/>
</dbReference>
<dbReference type="CDD" id="cd05289">
    <property type="entry name" value="MDR_like_2"/>
    <property type="match status" value="1"/>
</dbReference>
<dbReference type="RefSeq" id="WP_064877224.1">
    <property type="nucleotide sequence ID" value="NZ_LZSX01000004.1"/>
</dbReference>
<dbReference type="Pfam" id="PF13602">
    <property type="entry name" value="ADH_zinc_N_2"/>
    <property type="match status" value="1"/>
</dbReference>
<dbReference type="EMBL" id="LZSX01000004">
    <property type="protein sequence ID" value="OBB89045.1"/>
    <property type="molecule type" value="Genomic_DNA"/>
</dbReference>
<dbReference type="InterPro" id="IPR013154">
    <property type="entry name" value="ADH-like_N"/>
</dbReference>
<dbReference type="PANTHER" id="PTHR43482">
    <property type="entry name" value="PROTEIN AST1-RELATED"/>
    <property type="match status" value="1"/>
</dbReference>
<name>A0A1A0W0F6_9MYCO</name>